<reference evidence="3" key="1">
    <citation type="submission" date="2015-06" db="EMBL/GenBank/DDBJ databases">
        <title>Expansion of signal transduction pathways in fungi by whole-genome duplication.</title>
        <authorList>
            <consortium name="DOE Joint Genome Institute"/>
            <person name="Corrochano L.M."/>
            <person name="Kuo A."/>
            <person name="Marcet-Houben M."/>
            <person name="Polaino S."/>
            <person name="Salamov A."/>
            <person name="Villalobos J.M."/>
            <person name="Alvarez M.I."/>
            <person name="Avalos J."/>
            <person name="Benito E.P."/>
            <person name="Benoit I."/>
            <person name="Burger G."/>
            <person name="Camino L.P."/>
            <person name="Canovas D."/>
            <person name="Cerda-Olmedo E."/>
            <person name="Cheng J.-F."/>
            <person name="Dominguez A."/>
            <person name="Elias M."/>
            <person name="Eslava A.P."/>
            <person name="Glaser F."/>
            <person name="Grimwood J."/>
            <person name="Gutierrez G."/>
            <person name="Heitman J."/>
            <person name="Henrissat B."/>
            <person name="Iturriaga E.A."/>
            <person name="Lang B.F."/>
            <person name="Lavin J.L."/>
            <person name="Lee S."/>
            <person name="Li W."/>
            <person name="Lindquist E."/>
            <person name="Lopez-Garcia S."/>
            <person name="Luque E.M."/>
            <person name="Marcos A.T."/>
            <person name="Martin J."/>
            <person name="McCluskey K."/>
            <person name="Medina H.R."/>
            <person name="Miralles-Duran A."/>
            <person name="Miyazaki A."/>
            <person name="Munoz-Torres E."/>
            <person name="Oguiza J.A."/>
            <person name="Ohm R."/>
            <person name="Olmedo M."/>
            <person name="Orejas M."/>
            <person name="Ortiz-Castellanos L."/>
            <person name="Pisabarro A.G."/>
            <person name="Rodriguez-Romero J."/>
            <person name="Ruiz-Herrera J."/>
            <person name="Ruiz-Vazquez R."/>
            <person name="Sanz C."/>
            <person name="Schackwitz W."/>
            <person name="Schmutz J."/>
            <person name="Shahriari M."/>
            <person name="Shelest E."/>
            <person name="Silva-Franco F."/>
            <person name="Soanes D."/>
            <person name="Syed K."/>
            <person name="Tagua V.G."/>
            <person name="Talbot N.J."/>
            <person name="Thon M."/>
            <person name="De vries R.P."/>
            <person name="Wiebenga A."/>
            <person name="Yadav J.S."/>
            <person name="Braun E.L."/>
            <person name="Baker S."/>
            <person name="Garre V."/>
            <person name="Horwitz B."/>
            <person name="Torres-Martinez S."/>
            <person name="Idnurm A."/>
            <person name="Herrera-Estrella A."/>
            <person name="Gabaldon T."/>
            <person name="Grigoriev I.V."/>
        </authorList>
    </citation>
    <scope>NUCLEOTIDE SEQUENCE [LARGE SCALE GENOMIC DNA]</scope>
    <source>
        <strain evidence="3">NRRL 1555(-)</strain>
    </source>
</reference>
<accession>A0A167JQ90</accession>
<sequence>MWLKKQPEPDVQLSKRDQIILDKYNERVRKFDEMFKLCCCWIGYDVLLDFIPIVGKVISLGFALSLYQLACKADLPKSIRQRMIYHLSVDFLLGLIPILGILLDMLYRAHSKNARILRRFMYERARNGTVIAEQEAMAVDLTSLGPPPNNPRTIEKEE</sequence>
<dbReference type="EMBL" id="KV441002">
    <property type="protein sequence ID" value="OAD66487.1"/>
    <property type="molecule type" value="Genomic_DNA"/>
</dbReference>
<keyword evidence="1" id="KW-0812">Transmembrane</keyword>
<dbReference type="AlphaFoldDB" id="A0A167JQ90"/>
<gene>
    <name evidence="2" type="ORF">PHYBLDRAFT_152293</name>
</gene>
<dbReference type="GeneID" id="28993787"/>
<name>A0A167JQ90_PHYB8</name>
<dbReference type="RefSeq" id="XP_018284527.1">
    <property type="nucleotide sequence ID" value="XM_018432881.1"/>
</dbReference>
<dbReference type="VEuPathDB" id="FungiDB:PHYBLDRAFT_152293"/>
<evidence type="ECO:0000313" key="3">
    <source>
        <dbReference type="Proteomes" id="UP000077315"/>
    </source>
</evidence>
<keyword evidence="3" id="KW-1185">Reference proteome</keyword>
<evidence type="ECO:0000256" key="1">
    <source>
        <dbReference type="SAM" id="Phobius"/>
    </source>
</evidence>
<dbReference type="STRING" id="763407.A0A167JQ90"/>
<dbReference type="InterPro" id="IPR025187">
    <property type="entry name" value="DUF4112"/>
</dbReference>
<dbReference type="PANTHER" id="PTHR35519:SF2">
    <property type="entry name" value="PH DOMAIN PROTEIN"/>
    <property type="match status" value="1"/>
</dbReference>
<proteinExistence type="predicted"/>
<keyword evidence="1" id="KW-1133">Transmembrane helix</keyword>
<dbReference type="Pfam" id="PF13430">
    <property type="entry name" value="DUF4112"/>
    <property type="match status" value="1"/>
</dbReference>
<dbReference type="Proteomes" id="UP000077315">
    <property type="component" value="Unassembled WGS sequence"/>
</dbReference>
<feature type="transmembrane region" description="Helical" evidence="1">
    <location>
        <begin position="50"/>
        <end position="71"/>
    </location>
</feature>
<dbReference type="InParanoid" id="A0A167JQ90"/>
<protein>
    <submittedName>
        <fullName evidence="2">Uncharacterized protein</fullName>
    </submittedName>
</protein>
<evidence type="ECO:0000313" key="2">
    <source>
        <dbReference type="EMBL" id="OAD66487.1"/>
    </source>
</evidence>
<keyword evidence="1" id="KW-0472">Membrane</keyword>
<feature type="transmembrane region" description="Helical" evidence="1">
    <location>
        <begin position="83"/>
        <end position="107"/>
    </location>
</feature>
<dbReference type="OrthoDB" id="2103474at2759"/>
<organism evidence="2 3">
    <name type="scientific">Phycomyces blakesleeanus (strain ATCC 8743b / DSM 1359 / FGSC 10004 / NBRC 33097 / NRRL 1555)</name>
    <dbReference type="NCBI Taxonomy" id="763407"/>
    <lineage>
        <taxon>Eukaryota</taxon>
        <taxon>Fungi</taxon>
        <taxon>Fungi incertae sedis</taxon>
        <taxon>Mucoromycota</taxon>
        <taxon>Mucoromycotina</taxon>
        <taxon>Mucoromycetes</taxon>
        <taxon>Mucorales</taxon>
        <taxon>Phycomycetaceae</taxon>
        <taxon>Phycomyces</taxon>
    </lineage>
</organism>
<dbReference type="PANTHER" id="PTHR35519">
    <property type="entry name" value="MEMBRANE PROTEINS"/>
    <property type="match status" value="1"/>
</dbReference>